<accession>A0A1Z4N8H2</accession>
<keyword evidence="2" id="KW-1185">Reference proteome</keyword>
<organism evidence="1 2">
    <name type="scientific">Tolypothrix tenuis PCC 7101</name>
    <dbReference type="NCBI Taxonomy" id="231146"/>
    <lineage>
        <taxon>Bacteria</taxon>
        <taxon>Bacillati</taxon>
        <taxon>Cyanobacteriota</taxon>
        <taxon>Cyanophyceae</taxon>
        <taxon>Nostocales</taxon>
        <taxon>Tolypothrichaceae</taxon>
        <taxon>Tolypothrix</taxon>
    </lineage>
</organism>
<protein>
    <submittedName>
        <fullName evidence="1">Uncharacterized protein</fullName>
    </submittedName>
</protein>
<dbReference type="Proteomes" id="UP000218785">
    <property type="component" value="Chromosome"/>
</dbReference>
<evidence type="ECO:0000313" key="2">
    <source>
        <dbReference type="Proteomes" id="UP000218785"/>
    </source>
</evidence>
<dbReference type="EMBL" id="AP018248">
    <property type="protein sequence ID" value="BAZ02026.1"/>
    <property type="molecule type" value="Genomic_DNA"/>
</dbReference>
<name>A0A1Z4N8H2_9CYAN</name>
<reference evidence="1 2" key="1">
    <citation type="submission" date="2017-06" db="EMBL/GenBank/DDBJ databases">
        <title>Genome sequencing of cyanobaciteial culture collection at National Institute for Environmental Studies (NIES).</title>
        <authorList>
            <person name="Hirose Y."/>
            <person name="Shimura Y."/>
            <person name="Fujisawa T."/>
            <person name="Nakamura Y."/>
            <person name="Kawachi M."/>
        </authorList>
    </citation>
    <scope>NUCLEOTIDE SEQUENCE [LARGE SCALE GENOMIC DNA]</scope>
    <source>
        <strain evidence="1 2">NIES-37</strain>
    </source>
</reference>
<proteinExistence type="predicted"/>
<dbReference type="KEGG" id="ttq:NIES37_60340"/>
<dbReference type="RefSeq" id="WP_096581962.1">
    <property type="nucleotide sequence ID" value="NZ_CAWNJS010000001.1"/>
</dbReference>
<evidence type="ECO:0000313" key="1">
    <source>
        <dbReference type="EMBL" id="BAZ02026.1"/>
    </source>
</evidence>
<gene>
    <name evidence="1" type="ORF">NIES37_60340</name>
</gene>
<sequence>MAITTADMMKMSPAELDELYQNSPVGEIPSGQGKGTVVFVTGFPERNLLASLVRLLAWQGKIFYRDQSFLLNSITILGLKLVKAKVYRGESLFSQGEAIILDYSQTSFIAQKIRDEIREVAPGVFLGQAYWAKTRVLCFALEF</sequence>
<dbReference type="AlphaFoldDB" id="A0A1Z4N8H2"/>